<protein>
    <submittedName>
        <fullName evidence="2">Dienelactone hydrolase family protein</fullName>
    </submittedName>
</protein>
<dbReference type="InterPro" id="IPR029058">
    <property type="entry name" value="AB_hydrolase_fold"/>
</dbReference>
<dbReference type="Pfam" id="PF12715">
    <property type="entry name" value="Abhydrolase_7"/>
    <property type="match status" value="1"/>
</dbReference>
<dbReference type="InterPro" id="IPR025890">
    <property type="entry name" value="Abhydrolase_bac"/>
</dbReference>
<dbReference type="PANTHER" id="PTHR22946:SF8">
    <property type="entry name" value="ACETYL XYLAN ESTERASE DOMAIN-CONTAINING PROTEIN"/>
    <property type="match status" value="1"/>
</dbReference>
<proteinExistence type="predicted"/>
<evidence type="ECO:0000313" key="3">
    <source>
        <dbReference type="Proteomes" id="UP000597206"/>
    </source>
</evidence>
<evidence type="ECO:0000256" key="1">
    <source>
        <dbReference type="SAM" id="SignalP"/>
    </source>
</evidence>
<organism evidence="2 3">
    <name type="scientific">Vibrio nitrifigilis</name>
    <dbReference type="NCBI Taxonomy" id="2789781"/>
    <lineage>
        <taxon>Bacteria</taxon>
        <taxon>Pseudomonadati</taxon>
        <taxon>Pseudomonadota</taxon>
        <taxon>Gammaproteobacteria</taxon>
        <taxon>Vibrionales</taxon>
        <taxon>Vibrionaceae</taxon>
        <taxon>Vibrio</taxon>
    </lineage>
</organism>
<dbReference type="RefSeq" id="WP_196124100.1">
    <property type="nucleotide sequence ID" value="NZ_JADPMR010000004.1"/>
</dbReference>
<dbReference type="InterPro" id="IPR050261">
    <property type="entry name" value="FrsA_esterase"/>
</dbReference>
<gene>
    <name evidence="2" type="ORF">I1A42_16540</name>
</gene>
<dbReference type="EMBL" id="JADPMR010000004">
    <property type="protein sequence ID" value="MBF9002078.1"/>
    <property type="molecule type" value="Genomic_DNA"/>
</dbReference>
<dbReference type="SUPFAM" id="SSF53474">
    <property type="entry name" value="alpha/beta-Hydrolases"/>
    <property type="match status" value="1"/>
</dbReference>
<dbReference type="Proteomes" id="UP000597206">
    <property type="component" value="Unassembled WGS sequence"/>
</dbReference>
<accession>A0ABS0GIQ9</accession>
<dbReference type="Gene3D" id="3.40.50.1820">
    <property type="entry name" value="alpha/beta hydrolase"/>
    <property type="match status" value="1"/>
</dbReference>
<dbReference type="GO" id="GO:0016787">
    <property type="term" value="F:hydrolase activity"/>
    <property type="evidence" value="ECO:0007669"/>
    <property type="project" value="UniProtKB-KW"/>
</dbReference>
<keyword evidence="1" id="KW-0732">Signal</keyword>
<name>A0ABS0GIQ9_9VIBR</name>
<sequence>MRKLSTLALAIGCFNFLSPLAIANTQPSTTNPITATTKATYDTQEIDSPDRSFPLFYKKLKAHHMPYTMAFHTGLNPVAWHHKALAKAEEIIIPYQANSPFDPVVIDHIDRGSYIAQKVVFNIDDESRVMALMLVPKGKGPFPAALFLHDHGARFDIGKEKFVETWNDPKRLASSKQWAHKYFTDRFPGDELAKHGYVVLSIDALGWGDRSVAGFKTDSQQALASNLYNLGSSFAGIIALDDLRAAKFLANQPYVDKTRVASVGFSMGAFRSWQLAALSPDITAGIVDCWMGTMKGLMVPGNNQLKGQSAFTMLYPFMARYFDYPDVAGIAAPKPMLFYNGGKDTLFPVSSVKEAYGKLHQIWDANHAGDKLVTKVWPSKTHIFTKDMQDFAYAWLDKQFAVKQ</sequence>
<dbReference type="PANTHER" id="PTHR22946">
    <property type="entry name" value="DIENELACTONE HYDROLASE DOMAIN-CONTAINING PROTEIN-RELATED"/>
    <property type="match status" value="1"/>
</dbReference>
<keyword evidence="2" id="KW-0378">Hydrolase</keyword>
<evidence type="ECO:0000313" key="2">
    <source>
        <dbReference type="EMBL" id="MBF9002078.1"/>
    </source>
</evidence>
<feature type="chain" id="PRO_5045480005" evidence="1">
    <location>
        <begin position="24"/>
        <end position="404"/>
    </location>
</feature>
<reference evidence="2 3" key="1">
    <citation type="submission" date="2020-11" db="EMBL/GenBank/DDBJ databases">
        <title>Vibrio nitrifigilis sp. nov., a marine nitrogen-fixing bacterium isolated from the lagoon sediment of an islet inside an atoll.</title>
        <authorList>
            <person name="Wang L.-T."/>
            <person name="Shieh W.Y."/>
        </authorList>
    </citation>
    <scope>NUCLEOTIDE SEQUENCE [LARGE SCALE GENOMIC DNA]</scope>
    <source>
        <strain evidence="2 3">NFV-1</strain>
    </source>
</reference>
<comment type="caution">
    <text evidence="2">The sequence shown here is derived from an EMBL/GenBank/DDBJ whole genome shotgun (WGS) entry which is preliminary data.</text>
</comment>
<feature type="signal peptide" evidence="1">
    <location>
        <begin position="1"/>
        <end position="23"/>
    </location>
</feature>
<keyword evidence="3" id="KW-1185">Reference proteome</keyword>